<dbReference type="Pfam" id="PF18721">
    <property type="entry name" value="CxC6"/>
    <property type="match status" value="1"/>
</dbReference>
<dbReference type="EMBL" id="JARKIB010000098">
    <property type="protein sequence ID" value="KAJ7741645.1"/>
    <property type="molecule type" value="Genomic_DNA"/>
</dbReference>
<dbReference type="InterPro" id="IPR040898">
    <property type="entry name" value="CxC6"/>
</dbReference>
<protein>
    <recommendedName>
        <fullName evidence="5">CxC5 like cysteine cluster associated with KDZ domain-containing protein</fullName>
    </recommendedName>
</protein>
<comment type="caution">
    <text evidence="3">The sequence shown here is derived from an EMBL/GenBank/DDBJ whole genome shotgun (WGS) entry which is preliminary data.</text>
</comment>
<sequence>MAASVQQLIWILELFFPPELAVQQALYVLTVLLSLYPLLRLHLNQLNEARRQAPRTGWMGSIQVLLKQAFHEEANNVEAWTTGIDMAEEYSDYICRDLDRLYTLLGVTDDTKDPASFLFRHPRPILATSRLNCKYCPPGDRNLLPSLRRRRKGKAQRVWMLTATMQWVSADLLVGQCGTCKADYYPDTITKKVPGRKRTQELEYDAEYLRVSKHGVWVHRKIALSQENALHRFHSGWSNFADWVNDTTNDINMSLTYRQSQRLFIEHFSRRLLVAHGKTVGFSCEAHARMQVLAAKVREVVGKNGGIIAGAMRHGCMDCTHVKRYREGEVNVGDAAGVVGSEPGVAQMVSKLFLIINPIDPALIQEEPLPANMPHVLPRQEKPAPGQPCGYTRLSVMDGKSLKHHKCALDDCEGPLVNFKNGRFCEAHLDYCSICGIIPCGRPIVSADAVTCDDPTHIAWHKQYEDRFHRLSFPGVQRVIRRQMAAGDDHSHQLRGPSLQVQLQALGDTPGEKVVHTFKAKSIYCLQTIQWACGVPIAWGKCYRSESTPQVLSFINKVWADYPELCPSFVVYDKACDLLRHIVTQDATDLWLTSTKFIVDAWHYIGHQATDVLCRTRCNPAPTDGSQPDLVLTELDDHGNSHQTRAFNTETAEQLNSWLNGFESQLRQMTDINYDFYIHVLMLLYGEKVEKRVIAKNRQLTQEFWDEVNGIDRMEMDE</sequence>
<feature type="domain" description="CxC6 like cysteine cluster associated with KDZ" evidence="2">
    <location>
        <begin position="396"/>
        <end position="462"/>
    </location>
</feature>
<dbReference type="InterPro" id="IPR041539">
    <property type="entry name" value="CxC5"/>
</dbReference>
<evidence type="ECO:0008006" key="5">
    <source>
        <dbReference type="Google" id="ProtNLM"/>
    </source>
</evidence>
<name>A0AAD7IF17_9AGAR</name>
<evidence type="ECO:0000259" key="1">
    <source>
        <dbReference type="Pfam" id="PF18718"/>
    </source>
</evidence>
<dbReference type="Pfam" id="PF18718">
    <property type="entry name" value="CxC5"/>
    <property type="match status" value="1"/>
</dbReference>
<organism evidence="3 4">
    <name type="scientific">Mycena metata</name>
    <dbReference type="NCBI Taxonomy" id="1033252"/>
    <lineage>
        <taxon>Eukaryota</taxon>
        <taxon>Fungi</taxon>
        <taxon>Dikarya</taxon>
        <taxon>Basidiomycota</taxon>
        <taxon>Agaricomycotina</taxon>
        <taxon>Agaricomycetes</taxon>
        <taxon>Agaricomycetidae</taxon>
        <taxon>Agaricales</taxon>
        <taxon>Marasmiineae</taxon>
        <taxon>Mycenaceae</taxon>
        <taxon>Mycena</taxon>
    </lineage>
</organism>
<dbReference type="AlphaFoldDB" id="A0AAD7IF17"/>
<feature type="domain" description="CxC5 like cysteine cluster associated with KDZ" evidence="1">
    <location>
        <begin position="127"/>
        <end position="247"/>
    </location>
</feature>
<evidence type="ECO:0000259" key="2">
    <source>
        <dbReference type="Pfam" id="PF18721"/>
    </source>
</evidence>
<evidence type="ECO:0000313" key="3">
    <source>
        <dbReference type="EMBL" id="KAJ7741645.1"/>
    </source>
</evidence>
<reference evidence="3" key="1">
    <citation type="submission" date="2023-03" db="EMBL/GenBank/DDBJ databases">
        <title>Massive genome expansion in bonnet fungi (Mycena s.s.) driven by repeated elements and novel gene families across ecological guilds.</title>
        <authorList>
            <consortium name="Lawrence Berkeley National Laboratory"/>
            <person name="Harder C.B."/>
            <person name="Miyauchi S."/>
            <person name="Viragh M."/>
            <person name="Kuo A."/>
            <person name="Thoen E."/>
            <person name="Andreopoulos B."/>
            <person name="Lu D."/>
            <person name="Skrede I."/>
            <person name="Drula E."/>
            <person name="Henrissat B."/>
            <person name="Morin E."/>
            <person name="Kohler A."/>
            <person name="Barry K."/>
            <person name="LaButti K."/>
            <person name="Morin E."/>
            <person name="Salamov A."/>
            <person name="Lipzen A."/>
            <person name="Mereny Z."/>
            <person name="Hegedus B."/>
            <person name="Baldrian P."/>
            <person name="Stursova M."/>
            <person name="Weitz H."/>
            <person name="Taylor A."/>
            <person name="Grigoriev I.V."/>
            <person name="Nagy L.G."/>
            <person name="Martin F."/>
            <person name="Kauserud H."/>
        </authorList>
    </citation>
    <scope>NUCLEOTIDE SEQUENCE</scope>
    <source>
        <strain evidence="3">CBHHK182m</strain>
    </source>
</reference>
<proteinExistence type="predicted"/>
<evidence type="ECO:0000313" key="4">
    <source>
        <dbReference type="Proteomes" id="UP001215598"/>
    </source>
</evidence>
<dbReference type="Proteomes" id="UP001215598">
    <property type="component" value="Unassembled WGS sequence"/>
</dbReference>
<accession>A0AAD7IF17</accession>
<keyword evidence="4" id="KW-1185">Reference proteome</keyword>
<gene>
    <name evidence="3" type="ORF">B0H16DRAFT_1323640</name>
</gene>